<reference evidence="8 9" key="1">
    <citation type="submission" date="2016-07" db="EMBL/GenBank/DDBJ databases">
        <title>Pervasive Adenine N6-methylation of Active Genes in Fungi.</title>
        <authorList>
            <consortium name="DOE Joint Genome Institute"/>
            <person name="Mondo S.J."/>
            <person name="Dannebaum R.O."/>
            <person name="Kuo R.C."/>
            <person name="Labutti K."/>
            <person name="Haridas S."/>
            <person name="Kuo A."/>
            <person name="Salamov A."/>
            <person name="Ahrendt S.R."/>
            <person name="Lipzen A."/>
            <person name="Sullivan W."/>
            <person name="Andreopoulos W.B."/>
            <person name="Clum A."/>
            <person name="Lindquist E."/>
            <person name="Daum C."/>
            <person name="Ramamoorthy G.K."/>
            <person name="Gryganskyi A."/>
            <person name="Culley D."/>
            <person name="Magnuson J.K."/>
            <person name="James T.Y."/>
            <person name="O'Malley M.A."/>
            <person name="Stajich J.E."/>
            <person name="Spatafora J.W."/>
            <person name="Visel A."/>
            <person name="Grigoriev I.V."/>
        </authorList>
    </citation>
    <scope>NUCLEOTIDE SEQUENCE [LARGE SCALE GENOMIC DNA]</scope>
    <source>
        <strain evidence="8 9">68-887.2</strain>
    </source>
</reference>
<dbReference type="EMBL" id="MCFC01000004">
    <property type="protein sequence ID" value="ORY34088.1"/>
    <property type="molecule type" value="Genomic_DNA"/>
</dbReference>
<evidence type="ECO:0000256" key="5">
    <source>
        <dbReference type="ARBA" id="ARBA00023242"/>
    </source>
</evidence>
<dbReference type="PANTHER" id="PTHR13288:SF8">
    <property type="entry name" value="SPLICING FACTOR 45"/>
    <property type="match status" value="1"/>
</dbReference>
<dbReference type="GO" id="GO:0003723">
    <property type="term" value="F:RNA binding"/>
    <property type="evidence" value="ECO:0007669"/>
    <property type="project" value="UniProtKB-KW"/>
</dbReference>
<organism evidence="8 9">
    <name type="scientific">Naematelia encephala</name>
    <dbReference type="NCBI Taxonomy" id="71784"/>
    <lineage>
        <taxon>Eukaryota</taxon>
        <taxon>Fungi</taxon>
        <taxon>Dikarya</taxon>
        <taxon>Basidiomycota</taxon>
        <taxon>Agaricomycotina</taxon>
        <taxon>Tremellomycetes</taxon>
        <taxon>Tremellales</taxon>
        <taxon>Naemateliaceae</taxon>
        <taxon>Naematelia</taxon>
    </lineage>
</organism>
<dbReference type="FunFam" id="3.30.70.330:FF:000382">
    <property type="entry name" value="G-patch domain-containing protein"/>
    <property type="match status" value="1"/>
</dbReference>
<evidence type="ECO:0000256" key="4">
    <source>
        <dbReference type="ARBA" id="ARBA00023187"/>
    </source>
</evidence>
<evidence type="ECO:0000256" key="2">
    <source>
        <dbReference type="ARBA" id="ARBA00022664"/>
    </source>
</evidence>
<keyword evidence="9" id="KW-1185">Reference proteome</keyword>
<dbReference type="InterPro" id="IPR035979">
    <property type="entry name" value="RBD_domain_sf"/>
</dbReference>
<feature type="domain" description="G-patch" evidence="7">
    <location>
        <begin position="235"/>
        <end position="268"/>
    </location>
</feature>
<evidence type="ECO:0000256" key="1">
    <source>
        <dbReference type="ARBA" id="ARBA00004123"/>
    </source>
</evidence>
<feature type="compositionally biased region" description="Pro residues" evidence="6">
    <location>
        <begin position="75"/>
        <end position="114"/>
    </location>
</feature>
<dbReference type="Proteomes" id="UP000193986">
    <property type="component" value="Unassembled WGS sequence"/>
</dbReference>
<dbReference type="GO" id="GO:0045292">
    <property type="term" value="P:mRNA cis splicing, via spliceosome"/>
    <property type="evidence" value="ECO:0007669"/>
    <property type="project" value="InterPro"/>
</dbReference>
<dbReference type="STRING" id="71784.A0A1Y2BH09"/>
<evidence type="ECO:0000256" key="3">
    <source>
        <dbReference type="ARBA" id="ARBA00022884"/>
    </source>
</evidence>
<dbReference type="InterPro" id="IPR003954">
    <property type="entry name" value="RRM_euk-type"/>
</dbReference>
<sequence length="427" mass="44418">MYSPPPGSRLQAPPTREAQPSAAASTGDDAYARRLALSQAATGNDAYARRAALASAATGDDAYARRAALAQASAAPPPPLATTPPSPPPPPMSAPPAPPPTFGLPTPPPPPSFAPPAFQTSSSSTPAQPSFVPPPAHLMAQAPPSFSPPPPHLVAAAPSGPPPASGIPGFGNYGQSAQPPAQIPTPPIATSSAPGASQDDFTKMLEERRKAAEAIAAKFKSLPGAPPPPMSEVQGATFAEKMLNRYGHKEGQGLGARGDGILHALTTEHVAPAPKDPSQPLSKRQLAKQKAAAANAKTRKWVQHSTTRGKIVNANEEAGERERDASRVVCLIGLVGNEEEVDEGLADEIGEECSRIGVVERVLLHMVEPPPPEPSECLRVFVVFSGLAGAWRATKELDGRFFGGRKIRAVYFDEAKFNAGDRDGPVE</sequence>
<dbReference type="GO" id="GO:0071011">
    <property type="term" value="C:precatalytic spliceosome"/>
    <property type="evidence" value="ECO:0007669"/>
    <property type="project" value="TreeGrafter"/>
</dbReference>
<dbReference type="InParanoid" id="A0A1Y2BH09"/>
<dbReference type="PROSITE" id="PS50174">
    <property type="entry name" value="G_PATCH"/>
    <property type="match status" value="1"/>
</dbReference>
<dbReference type="Pfam" id="PF01585">
    <property type="entry name" value="G-patch"/>
    <property type="match status" value="1"/>
</dbReference>
<protein>
    <recommendedName>
        <fullName evidence="7">G-patch domain-containing protein</fullName>
    </recommendedName>
</protein>
<feature type="region of interest" description="Disordered" evidence="6">
    <location>
        <begin position="271"/>
        <end position="306"/>
    </location>
</feature>
<dbReference type="InterPro" id="IPR012677">
    <property type="entry name" value="Nucleotide-bd_a/b_plait_sf"/>
</dbReference>
<dbReference type="OrthoDB" id="5411533at2759"/>
<dbReference type="Gene3D" id="3.30.70.330">
    <property type="match status" value="1"/>
</dbReference>
<keyword evidence="4" id="KW-0508">mRNA splicing</keyword>
<dbReference type="InterPro" id="IPR040052">
    <property type="entry name" value="RBM17"/>
</dbReference>
<evidence type="ECO:0000256" key="6">
    <source>
        <dbReference type="SAM" id="MobiDB-lite"/>
    </source>
</evidence>
<feature type="region of interest" description="Disordered" evidence="6">
    <location>
        <begin position="1"/>
        <end position="29"/>
    </location>
</feature>
<feature type="region of interest" description="Disordered" evidence="6">
    <location>
        <begin position="67"/>
        <end position="203"/>
    </location>
</feature>
<gene>
    <name evidence="8" type="ORF">BCR39DRAFT_518418</name>
</gene>
<dbReference type="SMART" id="SM00361">
    <property type="entry name" value="RRM_1"/>
    <property type="match status" value="1"/>
</dbReference>
<dbReference type="AlphaFoldDB" id="A0A1Y2BH09"/>
<evidence type="ECO:0000313" key="9">
    <source>
        <dbReference type="Proteomes" id="UP000193986"/>
    </source>
</evidence>
<name>A0A1Y2BH09_9TREE</name>
<dbReference type="InterPro" id="IPR000467">
    <property type="entry name" value="G_patch_dom"/>
</dbReference>
<comment type="subcellular location">
    <subcellularLocation>
        <location evidence="1">Nucleus</location>
    </subcellularLocation>
</comment>
<evidence type="ECO:0000313" key="8">
    <source>
        <dbReference type="EMBL" id="ORY34088.1"/>
    </source>
</evidence>
<feature type="compositionally biased region" description="Low complexity" evidence="6">
    <location>
        <begin position="115"/>
        <end position="130"/>
    </location>
</feature>
<accession>A0A1Y2BH09</accession>
<evidence type="ECO:0000259" key="7">
    <source>
        <dbReference type="PROSITE" id="PS50174"/>
    </source>
</evidence>
<dbReference type="CDD" id="cd12374">
    <property type="entry name" value="RRM_UHM_SPF45_PUF60"/>
    <property type="match status" value="1"/>
</dbReference>
<dbReference type="SUPFAM" id="SSF54928">
    <property type="entry name" value="RNA-binding domain, RBD"/>
    <property type="match status" value="1"/>
</dbReference>
<comment type="caution">
    <text evidence="8">The sequence shown here is derived from an EMBL/GenBank/DDBJ whole genome shotgun (WGS) entry which is preliminary data.</text>
</comment>
<dbReference type="PANTHER" id="PTHR13288">
    <property type="entry name" value="SPLICING FACTOR 45 SPF45"/>
    <property type="match status" value="1"/>
</dbReference>
<proteinExistence type="predicted"/>
<keyword evidence="5" id="KW-0539">Nucleus</keyword>
<keyword evidence="2" id="KW-0507">mRNA processing</keyword>
<keyword evidence="3" id="KW-0694">RNA-binding</keyword>